<comment type="subcellular location">
    <subcellularLocation>
        <location evidence="5">Cytoplasm</location>
    </subcellularLocation>
</comment>
<feature type="active site" description="Proton donor/acceptor" evidence="5">
    <location>
        <position position="188"/>
    </location>
</feature>
<comment type="catalytic activity">
    <reaction evidence="5">
        <text>(S)-malate = fumarate + H2O</text>
        <dbReference type="Rhea" id="RHEA:12460"/>
        <dbReference type="ChEBI" id="CHEBI:15377"/>
        <dbReference type="ChEBI" id="CHEBI:15589"/>
        <dbReference type="ChEBI" id="CHEBI:29806"/>
        <dbReference type="EC" id="4.2.1.2"/>
    </reaction>
</comment>
<dbReference type="InterPro" id="IPR008948">
    <property type="entry name" value="L-Aspartase-like"/>
</dbReference>
<protein>
    <recommendedName>
        <fullName evidence="5">Fumarate hydratase class II</fullName>
        <shortName evidence="5">Fumarase C</shortName>
        <ecNumber evidence="5">4.2.1.2</ecNumber>
    </recommendedName>
    <alternativeName>
        <fullName evidence="5">Aerobic fumarase</fullName>
    </alternativeName>
    <alternativeName>
        <fullName evidence="5">Iron-independent fumarase</fullName>
    </alternativeName>
</protein>
<dbReference type="InterPro" id="IPR022761">
    <property type="entry name" value="Fumarate_lyase_N"/>
</dbReference>
<comment type="caution">
    <text evidence="8">The sequence shown here is derived from an EMBL/GenBank/DDBJ whole genome shotgun (WGS) entry which is preliminary data.</text>
</comment>
<sequence length="462" mass="50238">MSETRIESDSLGEVRIPSEALYGASTQRAVENFPISGTPVPPDIIQAFAIIKLAAAKANEKLDIIPQEYAELICQAANEIIDGQHAAQFPVDIFQTGSGTSTNMNMNEVIANRCSQLAGEQIGSKKPIHPNDHVNQSQSSNDTFPTAIHIAVALAFQHQLLPELHHFHGALLEKAHAFHEVYKIGRTHLMDATPMRLGQEFSGYARQLEKAIDRIKEAMHGLYELPLGGTAVGTGINCPHGFARMATEEIVDLTKLPFREALNHFEAQSSKDDLVHAHASLHTLATALFKMANDLRLLASGPRCGLGEITLPATQPGSSIMPGKVNPVMCESLTMVCARVFGNHSTVEHCNAGGQLNLNTFMPLMAYTILESTSLLSSAMHAFREKCLQGIQANKEHCAELIERSTAMVTALAPIIGYDQASKIAKQAMKEKRTVRDICLENLNQLGISKEKLDSLLDPANA</sequence>
<dbReference type="Pfam" id="PF10415">
    <property type="entry name" value="FumaraseC_C"/>
    <property type="match status" value="1"/>
</dbReference>
<dbReference type="PANTHER" id="PTHR11444:SF22">
    <property type="entry name" value="FUMARATE HYDRATASE CLASS II"/>
    <property type="match status" value="1"/>
</dbReference>
<gene>
    <name evidence="5 8" type="primary">fumC</name>
    <name evidence="8" type="ORF">Rhal01_01548</name>
</gene>
<evidence type="ECO:0000259" key="6">
    <source>
        <dbReference type="Pfam" id="PF00206"/>
    </source>
</evidence>
<comment type="miscellaneous">
    <text evidence="5">There are 2 substrate-binding sites: the catalytic A site, and the non-catalytic B site that may play a role in the transfer of substrate or product between the active site and the solvent. Alternatively, the B site may bind allosteric effectors.</text>
</comment>
<keyword evidence="9" id="KW-1185">Reference proteome</keyword>
<keyword evidence="2 5" id="KW-0963">Cytoplasm</keyword>
<dbReference type="Gene3D" id="1.10.40.30">
    <property type="entry name" value="Fumarase/aspartase (C-terminal domain)"/>
    <property type="match status" value="1"/>
</dbReference>
<feature type="domain" description="Fumarase C C-terminal" evidence="7">
    <location>
        <begin position="408"/>
        <end position="461"/>
    </location>
</feature>
<comment type="similarity">
    <text evidence="1 5">Belongs to the class-II fumarase/aspartase family. Fumarase subfamily.</text>
</comment>
<feature type="active site" evidence="5">
    <location>
        <position position="318"/>
    </location>
</feature>
<proteinExistence type="inferred from homology"/>
<keyword evidence="4 5" id="KW-0456">Lyase</keyword>
<feature type="site" description="Important for catalytic activity" evidence="5">
    <location>
        <position position="331"/>
    </location>
</feature>
<feature type="binding site" evidence="5">
    <location>
        <position position="187"/>
    </location>
    <ligand>
        <name>substrate</name>
    </ligand>
</feature>
<dbReference type="SUPFAM" id="SSF48557">
    <property type="entry name" value="L-aspartase-like"/>
    <property type="match status" value="1"/>
</dbReference>
<dbReference type="Gene3D" id="1.10.275.10">
    <property type="entry name" value="Fumarase/aspartase (N-terminal domain)"/>
    <property type="match status" value="1"/>
</dbReference>
<dbReference type="InterPro" id="IPR005677">
    <property type="entry name" value="Fum_hydII"/>
</dbReference>
<dbReference type="Proteomes" id="UP001424741">
    <property type="component" value="Unassembled WGS sequence"/>
</dbReference>
<feature type="binding site" evidence="5">
    <location>
        <begin position="324"/>
        <end position="326"/>
    </location>
    <ligand>
        <name>substrate</name>
    </ligand>
</feature>
<dbReference type="InterPro" id="IPR024083">
    <property type="entry name" value="Fumarase/histidase_N"/>
</dbReference>
<dbReference type="PRINTS" id="PR00149">
    <property type="entry name" value="FUMRATELYASE"/>
</dbReference>
<dbReference type="Gene3D" id="1.20.200.10">
    <property type="entry name" value="Fumarase/aspartase (Central domain)"/>
    <property type="match status" value="1"/>
</dbReference>
<accession>A0ABP9UYQ2</accession>
<feature type="binding site" description="in site B" evidence="5">
    <location>
        <begin position="129"/>
        <end position="132"/>
    </location>
    <ligand>
        <name>substrate</name>
    </ligand>
</feature>
<comment type="subunit">
    <text evidence="5">Homotetramer.</text>
</comment>
<dbReference type="CDD" id="cd01362">
    <property type="entry name" value="Fumarase_classII"/>
    <property type="match status" value="1"/>
</dbReference>
<dbReference type="HAMAP" id="MF_00743">
    <property type="entry name" value="FumaraseC"/>
    <property type="match status" value="1"/>
</dbReference>
<dbReference type="EC" id="4.2.1.2" evidence="5"/>
<feature type="binding site" evidence="5">
    <location>
        <begin position="139"/>
        <end position="141"/>
    </location>
    <ligand>
        <name>substrate</name>
    </ligand>
</feature>
<name>A0ABP9UYQ2_9BACT</name>
<evidence type="ECO:0000256" key="2">
    <source>
        <dbReference type="ARBA" id="ARBA00022490"/>
    </source>
</evidence>
<dbReference type="Pfam" id="PF00206">
    <property type="entry name" value="Lyase_1"/>
    <property type="match status" value="1"/>
</dbReference>
<comment type="pathway">
    <text evidence="5">Carbohydrate metabolism; tricarboxylic acid cycle; (S)-malate from fumarate: step 1/1.</text>
</comment>
<evidence type="ECO:0000313" key="8">
    <source>
        <dbReference type="EMBL" id="GAA5495373.1"/>
    </source>
</evidence>
<dbReference type="InterPro" id="IPR020557">
    <property type="entry name" value="Fumarate_lyase_CS"/>
</dbReference>
<dbReference type="RefSeq" id="WP_346188178.1">
    <property type="nucleotide sequence ID" value="NZ_BAABRL010000004.1"/>
</dbReference>
<comment type="function">
    <text evidence="5">Involved in the TCA cycle. Catalyzes the stereospecific interconversion of fumarate to L-malate.</text>
</comment>
<evidence type="ECO:0000256" key="1">
    <source>
        <dbReference type="ARBA" id="ARBA00009084"/>
    </source>
</evidence>
<dbReference type="NCBIfam" id="NF008909">
    <property type="entry name" value="PRK12273.1"/>
    <property type="match status" value="1"/>
</dbReference>
<dbReference type="InterPro" id="IPR000362">
    <property type="entry name" value="Fumarate_lyase_fam"/>
</dbReference>
<evidence type="ECO:0000256" key="4">
    <source>
        <dbReference type="ARBA" id="ARBA00023239"/>
    </source>
</evidence>
<dbReference type="PANTHER" id="PTHR11444">
    <property type="entry name" value="ASPARTATEAMMONIA/ARGININOSUCCINATE/ADENYLOSUCCINATE LYASE"/>
    <property type="match status" value="1"/>
</dbReference>
<reference evidence="8 9" key="1">
    <citation type="submission" date="2024-02" db="EMBL/GenBank/DDBJ databases">
        <title>Rubritalea halochordaticola NBRC 107102.</title>
        <authorList>
            <person name="Ichikawa N."/>
            <person name="Katano-Makiyama Y."/>
            <person name="Hidaka K."/>
        </authorList>
    </citation>
    <scope>NUCLEOTIDE SEQUENCE [LARGE SCALE GENOMIC DNA]</scope>
    <source>
        <strain evidence="8 9">NBRC 107102</strain>
    </source>
</reference>
<evidence type="ECO:0000256" key="3">
    <source>
        <dbReference type="ARBA" id="ARBA00022532"/>
    </source>
</evidence>
<evidence type="ECO:0000313" key="9">
    <source>
        <dbReference type="Proteomes" id="UP001424741"/>
    </source>
</evidence>
<organism evidence="8 9">
    <name type="scientific">Rubritalea halochordaticola</name>
    <dbReference type="NCBI Taxonomy" id="714537"/>
    <lineage>
        <taxon>Bacteria</taxon>
        <taxon>Pseudomonadati</taxon>
        <taxon>Verrucomicrobiota</taxon>
        <taxon>Verrucomicrobiia</taxon>
        <taxon>Verrucomicrobiales</taxon>
        <taxon>Rubritaleaceae</taxon>
        <taxon>Rubritalea</taxon>
    </lineage>
</organism>
<dbReference type="EMBL" id="BAABRL010000004">
    <property type="protein sequence ID" value="GAA5495373.1"/>
    <property type="molecule type" value="Genomic_DNA"/>
</dbReference>
<evidence type="ECO:0000259" key="7">
    <source>
        <dbReference type="Pfam" id="PF10415"/>
    </source>
</evidence>
<keyword evidence="3 5" id="KW-0816">Tricarboxylic acid cycle</keyword>
<dbReference type="PROSITE" id="PS00163">
    <property type="entry name" value="FUMARATE_LYASES"/>
    <property type="match status" value="1"/>
</dbReference>
<feature type="binding site" evidence="5">
    <location>
        <position position="319"/>
    </location>
    <ligand>
        <name>substrate</name>
    </ligand>
</feature>
<dbReference type="InterPro" id="IPR018951">
    <property type="entry name" value="Fumarase_C_C"/>
</dbReference>
<evidence type="ECO:0000256" key="5">
    <source>
        <dbReference type="HAMAP-Rule" id="MF_00743"/>
    </source>
</evidence>
<feature type="domain" description="Fumarate lyase N-terminal" evidence="6">
    <location>
        <begin position="12"/>
        <end position="342"/>
    </location>
</feature>
<feature type="binding site" evidence="5">
    <location>
        <begin position="98"/>
        <end position="100"/>
    </location>
    <ligand>
        <name>substrate</name>
    </ligand>
</feature>